<accession>D5BP07</accession>
<dbReference type="Pfam" id="PF04380">
    <property type="entry name" value="BMFP"/>
    <property type="match status" value="1"/>
</dbReference>
<evidence type="ECO:0008006" key="4">
    <source>
        <dbReference type="Google" id="ProtNLM"/>
    </source>
</evidence>
<dbReference type="HOGENOM" id="CLU_154412_1_3_5"/>
<evidence type="ECO:0000313" key="2">
    <source>
        <dbReference type="EMBL" id="ADE40441.1"/>
    </source>
</evidence>
<feature type="region of interest" description="Disordered" evidence="1">
    <location>
        <begin position="74"/>
        <end position="121"/>
    </location>
</feature>
<feature type="compositionally biased region" description="Low complexity" evidence="1">
    <location>
        <begin position="84"/>
        <end position="100"/>
    </location>
</feature>
<protein>
    <recommendedName>
        <fullName evidence="4">Accessory factor UbiK family protein</fullName>
    </recommendedName>
</protein>
<evidence type="ECO:0000313" key="3">
    <source>
        <dbReference type="Proteomes" id="UP000007460"/>
    </source>
</evidence>
<dbReference type="Proteomes" id="UP000007460">
    <property type="component" value="Chromosome"/>
</dbReference>
<dbReference type="STRING" id="488538.SAR116_2198"/>
<sequence length="121" mass="12874">MALRSSLMSDLAQMANGAASALGGVREEIDNMIRHRLERTLNARGLVTREEFDALRTRHEALAARLAVLEAAALGQPARKSKAKTASESSAESTPRTAAKTAKRPAAKKPAVKKSAAPKNK</sequence>
<organism evidence="2 3">
    <name type="scientific">Puniceispirillum marinum (strain IMCC1322)</name>
    <dbReference type="NCBI Taxonomy" id="488538"/>
    <lineage>
        <taxon>Bacteria</taxon>
        <taxon>Pseudomonadati</taxon>
        <taxon>Pseudomonadota</taxon>
        <taxon>Alphaproteobacteria</taxon>
        <taxon>Candidatus Puniceispirillales</taxon>
        <taxon>Candidatus Puniceispirillaceae</taxon>
        <taxon>Candidatus Puniceispirillum</taxon>
    </lineage>
</organism>
<dbReference type="AlphaFoldDB" id="D5BP07"/>
<keyword evidence="3" id="KW-1185">Reference proteome</keyword>
<dbReference type="OrthoDB" id="7392124at2"/>
<dbReference type="InterPro" id="IPR007475">
    <property type="entry name" value="UbiK"/>
</dbReference>
<dbReference type="EMBL" id="CP001751">
    <property type="protein sequence ID" value="ADE40441.1"/>
    <property type="molecule type" value="Genomic_DNA"/>
</dbReference>
<feature type="compositionally biased region" description="Basic residues" evidence="1">
    <location>
        <begin position="101"/>
        <end position="112"/>
    </location>
</feature>
<dbReference type="KEGG" id="apb:SAR116_2198"/>
<dbReference type="RefSeq" id="WP_013047068.1">
    <property type="nucleotide sequence ID" value="NC_014010.1"/>
</dbReference>
<gene>
    <name evidence="2" type="ordered locus">SAR116_2198</name>
</gene>
<evidence type="ECO:0000256" key="1">
    <source>
        <dbReference type="SAM" id="MobiDB-lite"/>
    </source>
</evidence>
<proteinExistence type="predicted"/>
<reference evidence="2 3" key="1">
    <citation type="journal article" date="2010" name="J. Bacteriol.">
        <title>Complete genome sequence of "Candidatus Puniceispirillum marinum" IMCC1322, a representative of the SAR116 clade in the Alphaproteobacteria.</title>
        <authorList>
            <person name="Oh H.M."/>
            <person name="Kwon K.K."/>
            <person name="Kang I."/>
            <person name="Kang S.G."/>
            <person name="Lee J.H."/>
            <person name="Kim S.J."/>
            <person name="Cho J.C."/>
        </authorList>
    </citation>
    <scope>NUCLEOTIDE SEQUENCE [LARGE SCALE GENOMIC DNA]</scope>
    <source>
        <strain evidence="2 3">IMCC1322</strain>
    </source>
</reference>
<dbReference type="eggNOG" id="COG2960">
    <property type="taxonomic scope" value="Bacteria"/>
</dbReference>
<name>D5BP07_PUNMI</name>